<name>A0A2T4LRM4_9STAP</name>
<dbReference type="STRING" id="29382.BZ166_04735"/>
<dbReference type="Proteomes" id="UP000241208">
    <property type="component" value="Unassembled WGS sequence"/>
</dbReference>
<dbReference type="InterPro" id="IPR009303">
    <property type="entry name" value="DUF960"/>
</dbReference>
<evidence type="ECO:0008006" key="3">
    <source>
        <dbReference type="Google" id="ProtNLM"/>
    </source>
</evidence>
<accession>A0A2T4LRM4</accession>
<dbReference type="Pfam" id="PF06124">
    <property type="entry name" value="DUF960"/>
    <property type="match status" value="1"/>
</dbReference>
<organism evidence="1 2">
    <name type="scientific">Staphylococcus cohnii</name>
    <dbReference type="NCBI Taxonomy" id="29382"/>
    <lineage>
        <taxon>Bacteria</taxon>
        <taxon>Bacillati</taxon>
        <taxon>Bacillota</taxon>
        <taxon>Bacilli</taxon>
        <taxon>Bacillales</taxon>
        <taxon>Staphylococcaceae</taxon>
        <taxon>Staphylococcus</taxon>
        <taxon>Staphylococcus cohnii species complex</taxon>
    </lineage>
</organism>
<reference evidence="1 2" key="1">
    <citation type="journal article" date="2016" name="Front. Microbiol.">
        <title>Comprehensive Phylogenetic Analysis of Bovine Non-aureus Staphylococci Species Based on Whole-Genome Sequencing.</title>
        <authorList>
            <person name="Naushad S."/>
            <person name="Barkema H.W."/>
            <person name="Luby C."/>
            <person name="Condas L.A."/>
            <person name="Nobrega D.B."/>
            <person name="Carson D.A."/>
            <person name="De Buck J."/>
        </authorList>
    </citation>
    <scope>NUCLEOTIDE SEQUENCE [LARGE SCALE GENOMIC DNA]</scope>
    <source>
        <strain evidence="1 2">SNUC 3829</strain>
    </source>
</reference>
<dbReference type="RefSeq" id="WP_107398351.1">
    <property type="nucleotide sequence ID" value="NZ_JBOBEI010000002.1"/>
</dbReference>
<comment type="caution">
    <text evidence="1">The sequence shown here is derived from an EMBL/GenBank/DDBJ whole genome shotgun (WGS) entry which is preliminary data.</text>
</comment>
<dbReference type="EMBL" id="PYZR01000095">
    <property type="protein sequence ID" value="PTF65961.1"/>
    <property type="molecule type" value="Genomic_DNA"/>
</dbReference>
<dbReference type="Gene3D" id="3.10.450.150">
    <property type="entry name" value="enterococcus faecalis protein"/>
    <property type="match status" value="1"/>
</dbReference>
<evidence type="ECO:0000313" key="2">
    <source>
        <dbReference type="Proteomes" id="UP000241208"/>
    </source>
</evidence>
<proteinExistence type="predicted"/>
<protein>
    <recommendedName>
        <fullName evidence="3">Pyridoxal phosphate-dependent enzyme</fullName>
    </recommendedName>
</protein>
<evidence type="ECO:0000313" key="1">
    <source>
        <dbReference type="EMBL" id="PTF65961.1"/>
    </source>
</evidence>
<dbReference type="AlphaFoldDB" id="A0A2T4LRM4"/>
<gene>
    <name evidence="1" type="ORF">BUY34_08515</name>
</gene>
<sequence>MNKYITRGIANSLPISLQKQLWQLVSERENGQSKELEAIDYFHIFQFNMHNNQLYIKHQQERPAYVKTHKANVKQSIDINKVYIIKEDDVDLSYYIMLLPNEY</sequence>